<accession>A0A8X6KUA1</accession>
<organism evidence="1 2">
    <name type="scientific">Trichonephila clavata</name>
    <name type="common">Joro spider</name>
    <name type="synonym">Nephila clavata</name>
    <dbReference type="NCBI Taxonomy" id="2740835"/>
    <lineage>
        <taxon>Eukaryota</taxon>
        <taxon>Metazoa</taxon>
        <taxon>Ecdysozoa</taxon>
        <taxon>Arthropoda</taxon>
        <taxon>Chelicerata</taxon>
        <taxon>Arachnida</taxon>
        <taxon>Araneae</taxon>
        <taxon>Araneomorphae</taxon>
        <taxon>Entelegynae</taxon>
        <taxon>Araneoidea</taxon>
        <taxon>Nephilidae</taxon>
        <taxon>Trichonephila</taxon>
    </lineage>
</organism>
<sequence>MQVKPNSKNASLYSRFAIIRVITILPYALQLDHSTINNKTKFVSKMLVFTFHCYSQHNTQKRVFDSLLNLRARKAMACVLPTPPRRESLRTGIGRHFRKAIREER</sequence>
<gene>
    <name evidence="1" type="ORF">TNCT_662721</name>
</gene>
<evidence type="ECO:0000313" key="2">
    <source>
        <dbReference type="Proteomes" id="UP000887116"/>
    </source>
</evidence>
<dbReference type="EMBL" id="BMAO01023127">
    <property type="protein sequence ID" value="GFQ86840.1"/>
    <property type="molecule type" value="Genomic_DNA"/>
</dbReference>
<keyword evidence="2" id="KW-1185">Reference proteome</keyword>
<comment type="caution">
    <text evidence="1">The sequence shown here is derived from an EMBL/GenBank/DDBJ whole genome shotgun (WGS) entry which is preliminary data.</text>
</comment>
<proteinExistence type="predicted"/>
<reference evidence="1" key="1">
    <citation type="submission" date="2020-07" db="EMBL/GenBank/DDBJ databases">
        <title>Multicomponent nature underlies the extraordinary mechanical properties of spider dragline silk.</title>
        <authorList>
            <person name="Kono N."/>
            <person name="Nakamura H."/>
            <person name="Mori M."/>
            <person name="Yoshida Y."/>
            <person name="Ohtoshi R."/>
            <person name="Malay A.D."/>
            <person name="Moran D.A.P."/>
            <person name="Tomita M."/>
            <person name="Numata K."/>
            <person name="Arakawa K."/>
        </authorList>
    </citation>
    <scope>NUCLEOTIDE SEQUENCE</scope>
</reference>
<dbReference type="AlphaFoldDB" id="A0A8X6KUA1"/>
<protein>
    <submittedName>
        <fullName evidence="1">Uncharacterized protein</fullName>
    </submittedName>
</protein>
<dbReference type="Proteomes" id="UP000887116">
    <property type="component" value="Unassembled WGS sequence"/>
</dbReference>
<evidence type="ECO:0000313" key="1">
    <source>
        <dbReference type="EMBL" id="GFQ86840.1"/>
    </source>
</evidence>
<name>A0A8X6KUA1_TRICU</name>